<accession>A0A498SSU4</accession>
<sequence>MNWKAVTDVDFIVSATQFVCASKLCGSEIGRKTLRIKGIYALLREFDRASSTSISLLKKNSLEESRVISVSEDGIINNHSQSEMHDRQDLQVGSAIHDVQEMATSATNMQEIKFVGGTGSLIYIDGQNCSTLHALIGLLIQE</sequence>
<evidence type="ECO:0000313" key="1">
    <source>
        <dbReference type="EMBL" id="VBB32315.1"/>
    </source>
</evidence>
<proteinExistence type="predicted"/>
<gene>
    <name evidence="1" type="ORF">NAV_LOCUS7106</name>
</gene>
<dbReference type="STRING" id="6277.A0A498SSU4"/>
<name>A0A498SSU4_ACAVI</name>
<dbReference type="Proteomes" id="UP000276991">
    <property type="component" value="Unassembled WGS sequence"/>
</dbReference>
<reference evidence="1 2" key="1">
    <citation type="submission" date="2018-08" db="EMBL/GenBank/DDBJ databases">
        <authorList>
            <person name="Laetsch R D."/>
            <person name="Stevens L."/>
            <person name="Kumar S."/>
            <person name="Blaxter L. M."/>
        </authorList>
    </citation>
    <scope>NUCLEOTIDE SEQUENCE [LARGE SCALE GENOMIC DNA]</scope>
</reference>
<dbReference type="EMBL" id="UPTC01001650">
    <property type="protein sequence ID" value="VBB32315.1"/>
    <property type="molecule type" value="Genomic_DNA"/>
</dbReference>
<dbReference type="OrthoDB" id="338814at2759"/>
<protein>
    <submittedName>
        <fullName evidence="1">Uncharacterized protein</fullName>
    </submittedName>
</protein>
<evidence type="ECO:0000313" key="2">
    <source>
        <dbReference type="Proteomes" id="UP000276991"/>
    </source>
</evidence>
<dbReference type="AlphaFoldDB" id="A0A498SSU4"/>
<organism evidence="1 2">
    <name type="scientific">Acanthocheilonema viteae</name>
    <name type="common">Filarial nematode worm</name>
    <name type="synonym">Dipetalonema viteae</name>
    <dbReference type="NCBI Taxonomy" id="6277"/>
    <lineage>
        <taxon>Eukaryota</taxon>
        <taxon>Metazoa</taxon>
        <taxon>Ecdysozoa</taxon>
        <taxon>Nematoda</taxon>
        <taxon>Chromadorea</taxon>
        <taxon>Rhabditida</taxon>
        <taxon>Spirurina</taxon>
        <taxon>Spiruromorpha</taxon>
        <taxon>Filarioidea</taxon>
        <taxon>Onchocercidae</taxon>
        <taxon>Acanthocheilonema</taxon>
    </lineage>
</organism>
<keyword evidence="2" id="KW-1185">Reference proteome</keyword>